<dbReference type="PRINTS" id="PR00420">
    <property type="entry name" value="RNGMNOXGNASE"/>
</dbReference>
<dbReference type="InterPro" id="IPR002938">
    <property type="entry name" value="FAD-bd"/>
</dbReference>
<dbReference type="Proteomes" id="UP000238375">
    <property type="component" value="Unassembled WGS sequence"/>
</dbReference>
<feature type="domain" description="FAD-binding" evidence="1">
    <location>
        <begin position="3"/>
        <end position="316"/>
    </location>
</feature>
<sequence>MIDADVVVVGGGLAGLVAALELARAGHAVTLVERKTYPFHRVCGEYISNEVRPYLESLGVDLAALGAVKINEFVVSSPSGRQIAAPLDLGGFGLSRYRLDHTLYGLGQQAGVRFVTGLAVDDIRYQNNQFTVTLSDGRAVQCRQAIGAFGKRSRLDKTLGRAFMQKPSPYVGIKYHVRMDFPRNQIALHNFSDGYCGMSAIEDDAYCICYLTTRRNLRQHGNIPAMERAILYQNPHLKAALSDAVHLYAKPEVINEISFAPKKAVENHMLMAGDSAGLITPLCGNGMAMAIHGARLASRLTSAFLAGQLSRQAMETTYQRDWSAQFGRRLWVGRSIQKLFGSPLVSELALTAFSVVRPALRQVMQQTHGEVIAV</sequence>
<accession>A0A2T0SKG2</accession>
<dbReference type="OrthoDB" id="1142316at2"/>
<dbReference type="AlphaFoldDB" id="A0A2T0SKG2"/>
<name>A0A2T0SKG2_9BACT</name>
<dbReference type="GO" id="GO:0071949">
    <property type="term" value="F:FAD binding"/>
    <property type="evidence" value="ECO:0007669"/>
    <property type="project" value="InterPro"/>
</dbReference>
<dbReference type="PANTHER" id="PTHR42685">
    <property type="entry name" value="GERANYLGERANYL DIPHOSPHATE REDUCTASE"/>
    <property type="match status" value="1"/>
</dbReference>
<protein>
    <submittedName>
        <fullName evidence="2">Flavin-dependent dehydrogenase</fullName>
    </submittedName>
</protein>
<dbReference type="InterPro" id="IPR050407">
    <property type="entry name" value="Geranylgeranyl_reductase"/>
</dbReference>
<evidence type="ECO:0000259" key="1">
    <source>
        <dbReference type="Pfam" id="PF01494"/>
    </source>
</evidence>
<proteinExistence type="predicted"/>
<dbReference type="Gene3D" id="3.50.50.60">
    <property type="entry name" value="FAD/NAD(P)-binding domain"/>
    <property type="match status" value="1"/>
</dbReference>
<keyword evidence="3" id="KW-1185">Reference proteome</keyword>
<dbReference type="Pfam" id="PF01494">
    <property type="entry name" value="FAD_binding_3"/>
    <property type="match status" value="1"/>
</dbReference>
<dbReference type="PANTHER" id="PTHR42685:SF22">
    <property type="entry name" value="CONDITIONED MEDIUM FACTOR RECEPTOR 1"/>
    <property type="match status" value="1"/>
</dbReference>
<evidence type="ECO:0000313" key="2">
    <source>
        <dbReference type="EMBL" id="PRY33907.1"/>
    </source>
</evidence>
<gene>
    <name evidence="2" type="ORF">CLV58_11957</name>
</gene>
<dbReference type="SUPFAM" id="SSF51905">
    <property type="entry name" value="FAD/NAD(P)-binding domain"/>
    <property type="match status" value="1"/>
</dbReference>
<comment type="caution">
    <text evidence="2">The sequence shown here is derived from an EMBL/GenBank/DDBJ whole genome shotgun (WGS) entry which is preliminary data.</text>
</comment>
<reference evidence="2 3" key="1">
    <citation type="submission" date="2018-03" db="EMBL/GenBank/DDBJ databases">
        <title>Genomic Encyclopedia of Archaeal and Bacterial Type Strains, Phase II (KMG-II): from individual species to whole genera.</title>
        <authorList>
            <person name="Goeker M."/>
        </authorList>
    </citation>
    <scope>NUCLEOTIDE SEQUENCE [LARGE SCALE GENOMIC DNA]</scope>
    <source>
        <strain evidence="2 3">DSM 28354</strain>
    </source>
</reference>
<evidence type="ECO:0000313" key="3">
    <source>
        <dbReference type="Proteomes" id="UP000238375"/>
    </source>
</evidence>
<dbReference type="EMBL" id="PVTE01000019">
    <property type="protein sequence ID" value="PRY33907.1"/>
    <property type="molecule type" value="Genomic_DNA"/>
</dbReference>
<dbReference type="InterPro" id="IPR036188">
    <property type="entry name" value="FAD/NAD-bd_sf"/>
</dbReference>
<dbReference type="RefSeq" id="WP_106139570.1">
    <property type="nucleotide sequence ID" value="NZ_PVTE01000019.1"/>
</dbReference>
<organism evidence="2 3">
    <name type="scientific">Spirosoma oryzae</name>
    <dbReference type="NCBI Taxonomy" id="1469603"/>
    <lineage>
        <taxon>Bacteria</taxon>
        <taxon>Pseudomonadati</taxon>
        <taxon>Bacteroidota</taxon>
        <taxon>Cytophagia</taxon>
        <taxon>Cytophagales</taxon>
        <taxon>Cytophagaceae</taxon>
        <taxon>Spirosoma</taxon>
    </lineage>
</organism>